<protein>
    <submittedName>
        <fullName evidence="4">Oxidoreductase</fullName>
    </submittedName>
</protein>
<dbReference type="InterPro" id="IPR000683">
    <property type="entry name" value="Gfo/Idh/MocA-like_OxRdtase_N"/>
</dbReference>
<feature type="domain" description="GFO/IDH/MocA-like oxidoreductase" evidence="3">
    <location>
        <begin position="131"/>
        <end position="266"/>
    </location>
</feature>
<name>A0A8J4H3T0_9BACL</name>
<evidence type="ECO:0000259" key="2">
    <source>
        <dbReference type="Pfam" id="PF01408"/>
    </source>
</evidence>
<dbReference type="SUPFAM" id="SSF55347">
    <property type="entry name" value="Glyceraldehyde-3-phosphate dehydrogenase-like, C-terminal domain"/>
    <property type="match status" value="1"/>
</dbReference>
<dbReference type="GO" id="GO:0000166">
    <property type="term" value="F:nucleotide binding"/>
    <property type="evidence" value="ECO:0007669"/>
    <property type="project" value="InterPro"/>
</dbReference>
<dbReference type="PANTHER" id="PTHR43818:SF11">
    <property type="entry name" value="BCDNA.GH03377"/>
    <property type="match status" value="1"/>
</dbReference>
<proteinExistence type="predicted"/>
<dbReference type="Pfam" id="PF22725">
    <property type="entry name" value="GFO_IDH_MocA_C3"/>
    <property type="match status" value="1"/>
</dbReference>
<dbReference type="Gene3D" id="3.40.50.720">
    <property type="entry name" value="NAD(P)-binding Rossmann-like Domain"/>
    <property type="match status" value="1"/>
</dbReference>
<accession>A0A8J4H3T0</accession>
<gene>
    <name evidence="4" type="ORF">XYCOK13_12180</name>
</gene>
<reference evidence="4" key="1">
    <citation type="submission" date="2021-04" db="EMBL/GenBank/DDBJ databases">
        <title>Draft genome sequence of Xylanibacillus composti strain K13.</title>
        <authorList>
            <person name="Uke A."/>
            <person name="Chhe C."/>
            <person name="Baramee S."/>
            <person name="Kosugi A."/>
        </authorList>
    </citation>
    <scope>NUCLEOTIDE SEQUENCE</scope>
    <source>
        <strain evidence="4">K13</strain>
    </source>
</reference>
<dbReference type="PANTHER" id="PTHR43818">
    <property type="entry name" value="BCDNA.GH03377"/>
    <property type="match status" value="1"/>
</dbReference>
<dbReference type="EMBL" id="BOVK01000015">
    <property type="protein sequence ID" value="GIQ68394.1"/>
    <property type="molecule type" value="Genomic_DNA"/>
</dbReference>
<dbReference type="AlphaFoldDB" id="A0A8J4H3T0"/>
<feature type="domain" description="Gfo/Idh/MocA-like oxidoreductase N-terminal" evidence="2">
    <location>
        <begin position="4"/>
        <end position="118"/>
    </location>
</feature>
<evidence type="ECO:0000259" key="3">
    <source>
        <dbReference type="Pfam" id="PF22725"/>
    </source>
</evidence>
<dbReference type="Gene3D" id="3.30.360.10">
    <property type="entry name" value="Dihydrodipicolinate Reductase, domain 2"/>
    <property type="match status" value="1"/>
</dbReference>
<evidence type="ECO:0000256" key="1">
    <source>
        <dbReference type="ARBA" id="ARBA00023002"/>
    </source>
</evidence>
<dbReference type="GO" id="GO:0016491">
    <property type="term" value="F:oxidoreductase activity"/>
    <property type="evidence" value="ECO:0007669"/>
    <property type="project" value="UniProtKB-KW"/>
</dbReference>
<comment type="caution">
    <text evidence="4">The sequence shown here is derived from an EMBL/GenBank/DDBJ whole genome shotgun (WGS) entry which is preliminary data.</text>
</comment>
<sequence length="364" mass="39773">MKRLNIGIIGCGNISAIYLQNLQAFEETEVIAVADLDLDRAKKRAEEYGIAHACTPDELLQLSDIELVVNLTVPKAHAAVCRQALESGKHVYVEKPLSVTVDEGESLVALARSKGLLLGCAPDTFLGAGIQTCLELIRSGKIGRPLSATAFMLSKGHEHWHPAPHFYYEQGGGPLYDMGPYYLTALVQLIGPIRRVSGSAAISFAERTVTSKEHYGEKIRVETPTHLTGTMEFVSGAVGTMIMSFDIMTPTQYPYIEIFGSEGTLRVPDPNTFSGPVLLRGKDNEDWQEIEVTHQYADNARGIGVLDMAYAIRNSRLHRANGSVALHVLEAMVGFHQAAEQGKHIELLRLCDAPQPLPKEGIVN</sequence>
<dbReference type="InterPro" id="IPR050463">
    <property type="entry name" value="Gfo/Idh/MocA_oxidrdct_glycsds"/>
</dbReference>
<dbReference type="Pfam" id="PF01408">
    <property type="entry name" value="GFO_IDH_MocA"/>
    <property type="match status" value="1"/>
</dbReference>
<organism evidence="4 5">
    <name type="scientific">Xylanibacillus composti</name>
    <dbReference type="NCBI Taxonomy" id="1572762"/>
    <lineage>
        <taxon>Bacteria</taxon>
        <taxon>Bacillati</taxon>
        <taxon>Bacillota</taxon>
        <taxon>Bacilli</taxon>
        <taxon>Bacillales</taxon>
        <taxon>Paenibacillaceae</taxon>
        <taxon>Xylanibacillus</taxon>
    </lineage>
</organism>
<dbReference type="InterPro" id="IPR055170">
    <property type="entry name" value="GFO_IDH_MocA-like_dom"/>
</dbReference>
<keyword evidence="5" id="KW-1185">Reference proteome</keyword>
<dbReference type="InterPro" id="IPR036291">
    <property type="entry name" value="NAD(P)-bd_dom_sf"/>
</dbReference>
<dbReference type="SUPFAM" id="SSF51735">
    <property type="entry name" value="NAD(P)-binding Rossmann-fold domains"/>
    <property type="match status" value="1"/>
</dbReference>
<evidence type="ECO:0000313" key="4">
    <source>
        <dbReference type="EMBL" id="GIQ68394.1"/>
    </source>
</evidence>
<dbReference type="RefSeq" id="WP_213410986.1">
    <property type="nucleotide sequence ID" value="NZ_BOVK01000015.1"/>
</dbReference>
<keyword evidence="1" id="KW-0560">Oxidoreductase</keyword>
<evidence type="ECO:0000313" key="5">
    <source>
        <dbReference type="Proteomes" id="UP000677918"/>
    </source>
</evidence>
<dbReference type="Proteomes" id="UP000677918">
    <property type="component" value="Unassembled WGS sequence"/>
</dbReference>